<accession>B9EYB2</accession>
<gene>
    <name evidence="1" type="ORF">OsJ_02804</name>
</gene>
<protein>
    <recommendedName>
        <fullName evidence="2">Reverse transcriptase</fullName>
    </recommendedName>
</protein>
<dbReference type="PANTHER" id="PTHR33116">
    <property type="entry name" value="REVERSE TRANSCRIPTASE ZINC-BINDING DOMAIN-CONTAINING PROTEIN-RELATED-RELATED"/>
    <property type="match status" value="1"/>
</dbReference>
<dbReference type="AlphaFoldDB" id="B9EYB2"/>
<organism evidence="1">
    <name type="scientific">Oryza sativa subsp. japonica</name>
    <name type="common">Rice</name>
    <dbReference type="NCBI Taxonomy" id="39947"/>
    <lineage>
        <taxon>Eukaryota</taxon>
        <taxon>Viridiplantae</taxon>
        <taxon>Streptophyta</taxon>
        <taxon>Embryophyta</taxon>
        <taxon>Tracheophyta</taxon>
        <taxon>Spermatophyta</taxon>
        <taxon>Magnoliopsida</taxon>
        <taxon>Liliopsida</taxon>
        <taxon>Poales</taxon>
        <taxon>Poaceae</taxon>
        <taxon>BOP clade</taxon>
        <taxon>Oryzoideae</taxon>
        <taxon>Oryzeae</taxon>
        <taxon>Oryzinae</taxon>
        <taxon>Oryza</taxon>
        <taxon>Oryza sativa</taxon>
    </lineage>
</organism>
<dbReference type="EMBL" id="CM000138">
    <property type="protein sequence ID" value="EEE55075.1"/>
    <property type="molecule type" value="Genomic_DNA"/>
</dbReference>
<sequence>MFGESSPPQTRDVIRVTLQIANSGFEDRYLGFPTPEGRMCKGKFQSLQERIWKRLIIWGENLLSSGGKEVLIKSVIQTIPVYVMGIFNLPESVCEELTKLTRNFWWGVEKGKRKTHWKSWECLTRPKSNGGLGFRDFRLFNQALLARQAWRLIVNPDSLCARVLKAKYFPNGSLVDTSFGGNASPVWKAIEYGLSLLKEGIIWRIGNGKSMLESKEREMSEVAFLVKEATELLSGDREIQLRKIHRSQNSVSHLLANKGRCEGLSVFWLDHECSCISRLVLDDLSPE</sequence>
<name>B9EYB2_ORYSJ</name>
<evidence type="ECO:0000313" key="1">
    <source>
        <dbReference type="EMBL" id="EEE55075.1"/>
    </source>
</evidence>
<dbReference type="PANTHER" id="PTHR33116:SF86">
    <property type="entry name" value="REVERSE TRANSCRIPTASE DOMAIN-CONTAINING PROTEIN"/>
    <property type="match status" value="1"/>
</dbReference>
<proteinExistence type="predicted"/>
<dbReference type="Proteomes" id="UP000007752">
    <property type="component" value="Chromosome 1"/>
</dbReference>
<reference evidence="1" key="2">
    <citation type="submission" date="2008-12" db="EMBL/GenBank/DDBJ databases">
        <title>Improved gene annotation of the rice (Oryza sativa) genomes.</title>
        <authorList>
            <person name="Wang J."/>
            <person name="Li R."/>
            <person name="Fan W."/>
            <person name="Huang Q."/>
            <person name="Zhang J."/>
            <person name="Zhou Y."/>
            <person name="Hu Y."/>
            <person name="Zi S."/>
            <person name="Li J."/>
            <person name="Ni P."/>
            <person name="Zheng H."/>
            <person name="Zhang Y."/>
            <person name="Zhao M."/>
            <person name="Hao Q."/>
            <person name="McDermott J."/>
            <person name="Samudrala R."/>
            <person name="Kristiansen K."/>
            <person name="Wong G.K.-S."/>
        </authorList>
    </citation>
    <scope>NUCLEOTIDE SEQUENCE</scope>
</reference>
<evidence type="ECO:0008006" key="2">
    <source>
        <dbReference type="Google" id="ProtNLM"/>
    </source>
</evidence>
<reference evidence="1" key="1">
    <citation type="journal article" date="2005" name="PLoS Biol.">
        <title>The genomes of Oryza sativa: a history of duplications.</title>
        <authorList>
            <person name="Yu J."/>
            <person name="Wang J."/>
            <person name="Lin W."/>
            <person name="Li S."/>
            <person name="Li H."/>
            <person name="Zhou J."/>
            <person name="Ni P."/>
            <person name="Dong W."/>
            <person name="Hu S."/>
            <person name="Zeng C."/>
            <person name="Zhang J."/>
            <person name="Zhang Y."/>
            <person name="Li R."/>
            <person name="Xu Z."/>
            <person name="Li S."/>
            <person name="Li X."/>
            <person name="Zheng H."/>
            <person name="Cong L."/>
            <person name="Lin L."/>
            <person name="Yin J."/>
            <person name="Geng J."/>
            <person name="Li G."/>
            <person name="Shi J."/>
            <person name="Liu J."/>
            <person name="Lv H."/>
            <person name="Li J."/>
            <person name="Wang J."/>
            <person name="Deng Y."/>
            <person name="Ran L."/>
            <person name="Shi X."/>
            <person name="Wang X."/>
            <person name="Wu Q."/>
            <person name="Li C."/>
            <person name="Ren X."/>
            <person name="Wang J."/>
            <person name="Wang X."/>
            <person name="Li D."/>
            <person name="Liu D."/>
            <person name="Zhang X."/>
            <person name="Ji Z."/>
            <person name="Zhao W."/>
            <person name="Sun Y."/>
            <person name="Zhang Z."/>
            <person name="Bao J."/>
            <person name="Han Y."/>
            <person name="Dong L."/>
            <person name="Ji J."/>
            <person name="Chen P."/>
            <person name="Wu S."/>
            <person name="Liu J."/>
            <person name="Xiao Y."/>
            <person name="Bu D."/>
            <person name="Tan J."/>
            <person name="Yang L."/>
            <person name="Ye C."/>
            <person name="Zhang J."/>
            <person name="Xu J."/>
            <person name="Zhou Y."/>
            <person name="Yu Y."/>
            <person name="Zhang B."/>
            <person name="Zhuang S."/>
            <person name="Wei H."/>
            <person name="Liu B."/>
            <person name="Lei M."/>
            <person name="Yu H."/>
            <person name="Li Y."/>
            <person name="Xu H."/>
            <person name="Wei S."/>
            <person name="He X."/>
            <person name="Fang L."/>
            <person name="Zhang Z."/>
            <person name="Zhang Y."/>
            <person name="Huang X."/>
            <person name="Su Z."/>
            <person name="Tong W."/>
            <person name="Li J."/>
            <person name="Tong Z."/>
            <person name="Li S."/>
            <person name="Ye J."/>
            <person name="Wang L."/>
            <person name="Fang L."/>
            <person name="Lei T."/>
            <person name="Chen C."/>
            <person name="Chen H."/>
            <person name="Xu Z."/>
            <person name="Li H."/>
            <person name="Huang H."/>
            <person name="Zhang F."/>
            <person name="Xu H."/>
            <person name="Li N."/>
            <person name="Zhao C."/>
            <person name="Li S."/>
            <person name="Dong L."/>
            <person name="Huang Y."/>
            <person name="Li L."/>
            <person name="Xi Y."/>
            <person name="Qi Q."/>
            <person name="Li W."/>
            <person name="Zhang B."/>
            <person name="Hu W."/>
            <person name="Zhang Y."/>
            <person name="Tian X."/>
            <person name="Jiao Y."/>
            <person name="Liang X."/>
            <person name="Jin J."/>
            <person name="Gao L."/>
            <person name="Zheng W."/>
            <person name="Hao B."/>
            <person name="Liu S."/>
            <person name="Wang W."/>
            <person name="Yuan L."/>
            <person name="Cao M."/>
            <person name="McDermott J."/>
            <person name="Samudrala R."/>
            <person name="Wang J."/>
            <person name="Wong G.K."/>
            <person name="Yang H."/>
        </authorList>
    </citation>
    <scope>NUCLEOTIDE SEQUENCE [LARGE SCALE GENOMIC DNA]</scope>
</reference>